<keyword evidence="2" id="KW-1185">Reference proteome</keyword>
<evidence type="ECO:0000313" key="1">
    <source>
        <dbReference type="EMBL" id="KAI5384350.1"/>
    </source>
</evidence>
<evidence type="ECO:0000313" key="2">
    <source>
        <dbReference type="Proteomes" id="UP001058974"/>
    </source>
</evidence>
<dbReference type="Proteomes" id="UP001058974">
    <property type="component" value="Chromosome 7"/>
</dbReference>
<protein>
    <submittedName>
        <fullName evidence="1">Uncharacterized protein</fullName>
    </submittedName>
</protein>
<gene>
    <name evidence="1" type="ORF">KIW84_071383</name>
</gene>
<dbReference type="AlphaFoldDB" id="A0A9D4ZVY6"/>
<dbReference type="Gramene" id="Psat07G0138300-T1">
    <property type="protein sequence ID" value="KAI5384350.1"/>
    <property type="gene ID" value="KIW84_071383"/>
</dbReference>
<reference evidence="1 2" key="1">
    <citation type="journal article" date="2022" name="Nat. Genet.">
        <title>Improved pea reference genome and pan-genome highlight genomic features and evolutionary characteristics.</title>
        <authorList>
            <person name="Yang T."/>
            <person name="Liu R."/>
            <person name="Luo Y."/>
            <person name="Hu S."/>
            <person name="Wang D."/>
            <person name="Wang C."/>
            <person name="Pandey M.K."/>
            <person name="Ge S."/>
            <person name="Xu Q."/>
            <person name="Li N."/>
            <person name="Li G."/>
            <person name="Huang Y."/>
            <person name="Saxena R.K."/>
            <person name="Ji Y."/>
            <person name="Li M."/>
            <person name="Yan X."/>
            <person name="He Y."/>
            <person name="Liu Y."/>
            <person name="Wang X."/>
            <person name="Xiang C."/>
            <person name="Varshney R.K."/>
            <person name="Ding H."/>
            <person name="Gao S."/>
            <person name="Zong X."/>
        </authorList>
    </citation>
    <scope>NUCLEOTIDE SEQUENCE [LARGE SCALE GENOMIC DNA]</scope>
    <source>
        <strain evidence="1 2">cv. Zhongwan 6</strain>
    </source>
</reference>
<organism evidence="1 2">
    <name type="scientific">Pisum sativum</name>
    <name type="common">Garden pea</name>
    <name type="synonym">Lathyrus oleraceus</name>
    <dbReference type="NCBI Taxonomy" id="3888"/>
    <lineage>
        <taxon>Eukaryota</taxon>
        <taxon>Viridiplantae</taxon>
        <taxon>Streptophyta</taxon>
        <taxon>Embryophyta</taxon>
        <taxon>Tracheophyta</taxon>
        <taxon>Spermatophyta</taxon>
        <taxon>Magnoliopsida</taxon>
        <taxon>eudicotyledons</taxon>
        <taxon>Gunneridae</taxon>
        <taxon>Pentapetalae</taxon>
        <taxon>rosids</taxon>
        <taxon>fabids</taxon>
        <taxon>Fabales</taxon>
        <taxon>Fabaceae</taxon>
        <taxon>Papilionoideae</taxon>
        <taxon>50 kb inversion clade</taxon>
        <taxon>NPAAA clade</taxon>
        <taxon>Hologalegina</taxon>
        <taxon>IRL clade</taxon>
        <taxon>Fabeae</taxon>
        <taxon>Lathyrus</taxon>
    </lineage>
</organism>
<accession>A0A9D4ZVY6</accession>
<dbReference type="EMBL" id="JAMSHJ010000007">
    <property type="protein sequence ID" value="KAI5384350.1"/>
    <property type="molecule type" value="Genomic_DNA"/>
</dbReference>
<proteinExistence type="predicted"/>
<sequence length="121" mass="14066">MCCELTDATQLALTGAVIATELSRHIAPYLPKRIMRQFDYTQTIPRHLVVYTLPVLTCIQINDMFDDYKSHMVLEKAQSTIAESDRSYVEGYIKWFFRVSRLYMVQAAPRDPSRPTHHETL</sequence>
<comment type="caution">
    <text evidence="1">The sequence shown here is derived from an EMBL/GenBank/DDBJ whole genome shotgun (WGS) entry which is preliminary data.</text>
</comment>
<name>A0A9D4ZVY6_PEA</name>